<reference evidence="1" key="1">
    <citation type="submission" date="2022-01" db="EMBL/GenBank/DDBJ databases">
        <title>PSI-footprinting approach for the identification of protein synthesis inhibitor producers.</title>
        <authorList>
            <person name="Handel F."/>
            <person name="Kulik A."/>
            <person name="Wex K.W."/>
            <person name="Berscheid A."/>
            <person name="Saur J.S."/>
            <person name="Winkler A."/>
            <person name="Wibberg D."/>
            <person name="Kalinowski J."/>
            <person name="Broetz-Oesterhelt H."/>
            <person name="Mast Y."/>
        </authorList>
    </citation>
    <scope>NUCLEOTIDE SEQUENCE</scope>
    <source>
        <strain evidence="1">KNN 49.3e</strain>
    </source>
</reference>
<dbReference type="RefSeq" id="WP_116113116.1">
    <property type="nucleotide sequence ID" value="NZ_CP091196.1"/>
</dbReference>
<dbReference type="Proteomes" id="UP000830158">
    <property type="component" value="Chromosome"/>
</dbReference>
<protein>
    <submittedName>
        <fullName evidence="1">Uncharacterized protein</fullName>
    </submittedName>
</protein>
<sequence>MPSEADSFVTILEPALNGGKPILRFVNTPERDAAAIVAFWCKTGYVHVRYWHDGTGTVINFGLVTWAQTSQGSKFRGVGLPTTATAVTLSAADIAAAHAALARQGDRT</sequence>
<name>A0ABY4NPF1_9PSEU</name>
<organism evidence="1 2">
    <name type="scientific">Amycolatopsis thermalba</name>
    <dbReference type="NCBI Taxonomy" id="944492"/>
    <lineage>
        <taxon>Bacteria</taxon>
        <taxon>Bacillati</taxon>
        <taxon>Actinomycetota</taxon>
        <taxon>Actinomycetes</taxon>
        <taxon>Pseudonocardiales</taxon>
        <taxon>Pseudonocardiaceae</taxon>
        <taxon>Amycolatopsis</taxon>
    </lineage>
</organism>
<gene>
    <name evidence="1" type="ORF">L1857_00150</name>
</gene>
<evidence type="ECO:0000313" key="2">
    <source>
        <dbReference type="Proteomes" id="UP000830158"/>
    </source>
</evidence>
<keyword evidence="2" id="KW-1185">Reference proteome</keyword>
<dbReference type="EMBL" id="CP091196">
    <property type="protein sequence ID" value="UQS21353.1"/>
    <property type="molecule type" value="Genomic_DNA"/>
</dbReference>
<evidence type="ECO:0000313" key="1">
    <source>
        <dbReference type="EMBL" id="UQS21353.1"/>
    </source>
</evidence>
<proteinExistence type="predicted"/>
<accession>A0ABY4NPF1</accession>